<name>A0AAV4U883_9ARAC</name>
<evidence type="ECO:0000313" key="1">
    <source>
        <dbReference type="EMBL" id="GIY53976.1"/>
    </source>
</evidence>
<accession>A0AAV4U883</accession>
<protein>
    <submittedName>
        <fullName evidence="1">Uncharacterized protein</fullName>
    </submittedName>
</protein>
<sequence>MLKIGSLCLLLKRKDADKRAESALFQPLAGFSSSQRLKDHDPFESFRRRIKSPGSGISGAQLKFGEELNLGRRLSGLLLDCLRTAEDEAMLSLSPEFECRLLKDDSGNE</sequence>
<evidence type="ECO:0000313" key="3">
    <source>
        <dbReference type="Proteomes" id="UP001054837"/>
    </source>
</evidence>
<dbReference type="EMBL" id="BPLQ01010843">
    <property type="protein sequence ID" value="GIY53980.1"/>
    <property type="molecule type" value="Genomic_DNA"/>
</dbReference>
<proteinExistence type="predicted"/>
<keyword evidence="3" id="KW-1185">Reference proteome</keyword>
<evidence type="ECO:0000313" key="2">
    <source>
        <dbReference type="EMBL" id="GIY53980.1"/>
    </source>
</evidence>
<dbReference type="EMBL" id="BPLQ01010843">
    <property type="protein sequence ID" value="GIY53976.1"/>
    <property type="molecule type" value="Genomic_DNA"/>
</dbReference>
<gene>
    <name evidence="1" type="ORF">CDAR_23241</name>
    <name evidence="2" type="ORF">CDAR_23271</name>
</gene>
<comment type="caution">
    <text evidence="1">The sequence shown here is derived from an EMBL/GenBank/DDBJ whole genome shotgun (WGS) entry which is preliminary data.</text>
</comment>
<reference evidence="1 3" key="1">
    <citation type="submission" date="2021-06" db="EMBL/GenBank/DDBJ databases">
        <title>Caerostris darwini draft genome.</title>
        <authorList>
            <person name="Kono N."/>
            <person name="Arakawa K."/>
        </authorList>
    </citation>
    <scope>NUCLEOTIDE SEQUENCE [LARGE SCALE GENOMIC DNA]</scope>
</reference>
<dbReference type="Proteomes" id="UP001054837">
    <property type="component" value="Unassembled WGS sequence"/>
</dbReference>
<dbReference type="AlphaFoldDB" id="A0AAV4U883"/>
<organism evidence="1 3">
    <name type="scientific">Caerostris darwini</name>
    <dbReference type="NCBI Taxonomy" id="1538125"/>
    <lineage>
        <taxon>Eukaryota</taxon>
        <taxon>Metazoa</taxon>
        <taxon>Ecdysozoa</taxon>
        <taxon>Arthropoda</taxon>
        <taxon>Chelicerata</taxon>
        <taxon>Arachnida</taxon>
        <taxon>Araneae</taxon>
        <taxon>Araneomorphae</taxon>
        <taxon>Entelegynae</taxon>
        <taxon>Araneoidea</taxon>
        <taxon>Araneidae</taxon>
        <taxon>Caerostris</taxon>
    </lineage>
</organism>